<dbReference type="PANTHER" id="PTHR46844:SF1">
    <property type="entry name" value="SLR5058 PROTEIN"/>
    <property type="match status" value="1"/>
</dbReference>
<dbReference type="PANTHER" id="PTHR46844">
    <property type="entry name" value="SLR5058 PROTEIN"/>
    <property type="match status" value="1"/>
</dbReference>
<keyword evidence="6" id="KW-0732">Signal</keyword>
<evidence type="ECO:0000256" key="5">
    <source>
        <dbReference type="SAM" id="Phobius"/>
    </source>
</evidence>
<organism evidence="8 9">
    <name type="scientific">Symplocastrum torsivum CPER-KK1</name>
    <dbReference type="NCBI Taxonomy" id="450513"/>
    <lineage>
        <taxon>Bacteria</taxon>
        <taxon>Bacillati</taxon>
        <taxon>Cyanobacteriota</taxon>
        <taxon>Cyanophyceae</taxon>
        <taxon>Oscillatoriophycideae</taxon>
        <taxon>Oscillatoriales</taxon>
        <taxon>Microcoleaceae</taxon>
        <taxon>Symplocastrum</taxon>
    </lineage>
</organism>
<feature type="region of interest" description="Disordered" evidence="4">
    <location>
        <begin position="28"/>
        <end position="75"/>
    </location>
</feature>
<evidence type="ECO:0000313" key="8">
    <source>
        <dbReference type="EMBL" id="MBW4545946.1"/>
    </source>
</evidence>
<keyword evidence="1" id="KW-0042">Antenna complex</keyword>
<dbReference type="GO" id="GO:0030089">
    <property type="term" value="C:phycobilisome"/>
    <property type="evidence" value="ECO:0007669"/>
    <property type="project" value="UniProtKB-KW"/>
</dbReference>
<dbReference type="EMBL" id="JAHHIF010000019">
    <property type="protein sequence ID" value="MBW4545946.1"/>
    <property type="molecule type" value="Genomic_DNA"/>
</dbReference>
<evidence type="ECO:0000256" key="4">
    <source>
        <dbReference type="SAM" id="MobiDB-lite"/>
    </source>
</evidence>
<dbReference type="Gene3D" id="3.40.50.300">
    <property type="entry name" value="P-loop containing nucleotide triphosphate hydrolases"/>
    <property type="match status" value="1"/>
</dbReference>
<keyword evidence="5" id="KW-0812">Transmembrane</keyword>
<name>A0A951PLR6_9CYAN</name>
<reference evidence="8" key="1">
    <citation type="submission" date="2021-05" db="EMBL/GenBank/DDBJ databases">
        <authorList>
            <person name="Pietrasiak N."/>
            <person name="Ward R."/>
            <person name="Stajich J.E."/>
            <person name="Kurbessoian T."/>
        </authorList>
    </citation>
    <scope>NUCLEOTIDE SEQUENCE</scope>
    <source>
        <strain evidence="8">CPER-KK1</strain>
    </source>
</reference>
<sequence>MEPGNQRRVLASSAVLVSLFLAGASFAQNPQPSSPSAVASPTGKASPSLQPAATSNPTASPTAKASPSSTPTPRFLQRTEGNWIAWSGVIIVALITGGITLFTLRKNHQLERDKMQMTRELEELKHEHTVKLKTWEAEQQKQRQVEEAAAAANREEEAKAKQARTAQECAEAYRRSLIKTLSNLKILEMSSPLHLEDIYVQVRVREEEPLRYAKEEEMAPLAVGEPTELLQHSQIRSAEWATKAMSPEDALARLRRMVVLGDPGAGKTTMLRYLALRVAKGELSNLPELPVYVELWRFVDSKMDSLLDFVASDWAERYGFREARSYLQEQLEQGKAALLLDGLDEVLAGATLEEAKDVYKQVIDEVNRLDSLFLEAPIALTCRKAGWHRGLTAFQTLEVLDFSWKQIQDFVNNWFKADTAKAQGLQQALAGNLRMQTLAANPLILALIAIVYQKDLELPERRAELYSRCLEVLLREWDTHRNIKRCTQFTTDRKLNLLKEVAWHFHQSGKRYFPEAELLQLVADFLPAINIPPEERQAILDEIATQYGLLKVQAHSWYGFLHLTFQEYLAALAANDRGTDGIQTVVAHRHEPWWEEVILLLAGCMADATPLLLGILGRSIELPPEDVDRLVSTEEHLAANDDLFDSDLLLAARCLVGTPVIRMRGLRERIIAEVKNLLQTSAYKLDWDRAAQVLVEIGNTDLIDELLEMLIPVGRTELERQRNVVALMEKRFSIASACGQHGDQNVAERLLNLLKRSVEPDGQVLGRISYALAELRASNAVPQLLTMFNAATEQWTQIQLATALFELGEKSIVPKLIDTLTDEDCYDAEKITILELIGNSGDKSVAPKLLQMLLTETTNTSIKPAIAQALRDLKDSSLVSSILEQLQDETLDWEIRWLLTESLEGLQESAMTSLRKMLENQNIAKRVRAGIAATLGTWGEQESIKCLREAIQSQVVPPNLCLGNSNWIGYVWRRITRTLKSLGDNSVLPALVRALEQTTANWREEGLSSPWFIRDEINRLFTWTTKYNASVCEAKGIIFATLEYEPDVIAQQVLGILRQQTSRSFQDELLDTLPKLATKSLVPELLHLLAERGTYTAPYKTWVSVVKVIGELADDCETVTALLEVGSSLSSQEESYLEPAIYQALYSVSRRARVRVGRDEQIEELKTQTTH</sequence>
<dbReference type="SMART" id="SM00567">
    <property type="entry name" value="EZ_HEAT"/>
    <property type="match status" value="7"/>
</dbReference>
<reference evidence="8" key="2">
    <citation type="journal article" date="2022" name="Microbiol. Resour. Announc.">
        <title>Metagenome Sequencing to Explore Phylogenomics of Terrestrial Cyanobacteria.</title>
        <authorList>
            <person name="Ward R.D."/>
            <person name="Stajich J.E."/>
            <person name="Johansen J.R."/>
            <person name="Huntemann M."/>
            <person name="Clum A."/>
            <person name="Foster B."/>
            <person name="Foster B."/>
            <person name="Roux S."/>
            <person name="Palaniappan K."/>
            <person name="Varghese N."/>
            <person name="Mukherjee S."/>
            <person name="Reddy T.B.K."/>
            <person name="Daum C."/>
            <person name="Copeland A."/>
            <person name="Chen I.A."/>
            <person name="Ivanova N.N."/>
            <person name="Kyrpides N.C."/>
            <person name="Shapiro N."/>
            <person name="Eloe-Fadrosh E.A."/>
            <person name="Pietrasiak N."/>
        </authorList>
    </citation>
    <scope>NUCLEOTIDE SEQUENCE</scope>
    <source>
        <strain evidence="8">CPER-KK1</strain>
    </source>
</reference>
<feature type="transmembrane region" description="Helical" evidence="5">
    <location>
        <begin position="83"/>
        <end position="104"/>
    </location>
</feature>
<evidence type="ECO:0000256" key="1">
    <source>
        <dbReference type="ARBA" id="ARBA00022549"/>
    </source>
</evidence>
<feature type="coiled-coil region" evidence="3">
    <location>
        <begin position="107"/>
        <end position="161"/>
    </location>
</feature>
<keyword evidence="5" id="KW-0472">Membrane</keyword>
<evidence type="ECO:0000259" key="7">
    <source>
        <dbReference type="PROSITE" id="PS50837"/>
    </source>
</evidence>
<dbReference type="InterPro" id="IPR004155">
    <property type="entry name" value="PBS_lyase_HEAT"/>
</dbReference>
<evidence type="ECO:0000256" key="3">
    <source>
        <dbReference type="SAM" id="Coils"/>
    </source>
</evidence>
<keyword evidence="2" id="KW-0605">Phycobilisome</keyword>
<dbReference type="InterPro" id="IPR027417">
    <property type="entry name" value="P-loop_NTPase"/>
</dbReference>
<dbReference type="InterPro" id="IPR007111">
    <property type="entry name" value="NACHT_NTPase"/>
</dbReference>
<keyword evidence="5" id="KW-1133">Transmembrane helix</keyword>
<feature type="chain" id="PRO_5036841161" evidence="6">
    <location>
        <begin position="28"/>
        <end position="1171"/>
    </location>
</feature>
<dbReference type="Proteomes" id="UP000753908">
    <property type="component" value="Unassembled WGS sequence"/>
</dbReference>
<protein>
    <submittedName>
        <fullName evidence="8">NACHT domain-containing protein</fullName>
    </submittedName>
</protein>
<dbReference type="InterPro" id="IPR016024">
    <property type="entry name" value="ARM-type_fold"/>
</dbReference>
<evidence type="ECO:0000256" key="6">
    <source>
        <dbReference type="SAM" id="SignalP"/>
    </source>
</evidence>
<proteinExistence type="predicted"/>
<dbReference type="AlphaFoldDB" id="A0A951PLR6"/>
<dbReference type="SUPFAM" id="SSF52540">
    <property type="entry name" value="P-loop containing nucleoside triphosphate hydrolases"/>
    <property type="match status" value="1"/>
</dbReference>
<dbReference type="Gene3D" id="1.25.10.10">
    <property type="entry name" value="Leucine-rich Repeat Variant"/>
    <property type="match status" value="2"/>
</dbReference>
<evidence type="ECO:0000256" key="2">
    <source>
        <dbReference type="ARBA" id="ARBA00022738"/>
    </source>
</evidence>
<dbReference type="InterPro" id="IPR011989">
    <property type="entry name" value="ARM-like"/>
</dbReference>
<feature type="compositionally biased region" description="Low complexity" evidence="4">
    <location>
        <begin position="28"/>
        <end position="41"/>
    </location>
</feature>
<feature type="signal peptide" evidence="6">
    <location>
        <begin position="1"/>
        <end position="27"/>
    </location>
</feature>
<dbReference type="PROSITE" id="PS50837">
    <property type="entry name" value="NACHT"/>
    <property type="match status" value="1"/>
</dbReference>
<dbReference type="SUPFAM" id="SSF48371">
    <property type="entry name" value="ARM repeat"/>
    <property type="match status" value="1"/>
</dbReference>
<gene>
    <name evidence="8" type="ORF">KME25_16085</name>
</gene>
<comment type="caution">
    <text evidence="8">The sequence shown here is derived from an EMBL/GenBank/DDBJ whole genome shotgun (WGS) entry which is preliminary data.</text>
</comment>
<keyword evidence="3" id="KW-0175">Coiled coil</keyword>
<evidence type="ECO:0000313" key="9">
    <source>
        <dbReference type="Proteomes" id="UP000753908"/>
    </source>
</evidence>
<feature type="compositionally biased region" description="Low complexity" evidence="4">
    <location>
        <begin position="51"/>
        <end position="73"/>
    </location>
</feature>
<feature type="domain" description="NACHT" evidence="7">
    <location>
        <begin position="255"/>
        <end position="346"/>
    </location>
</feature>
<accession>A0A951PLR6</accession>
<dbReference type="Pfam" id="PF05729">
    <property type="entry name" value="NACHT"/>
    <property type="match status" value="1"/>
</dbReference>